<dbReference type="PROSITE" id="PS51257">
    <property type="entry name" value="PROKAR_LIPOPROTEIN"/>
    <property type="match status" value="1"/>
</dbReference>
<feature type="transmembrane region" description="Helical" evidence="1">
    <location>
        <begin position="12"/>
        <end position="36"/>
    </location>
</feature>
<proteinExistence type="predicted"/>
<dbReference type="RefSeq" id="WP_150455027.1">
    <property type="nucleotide sequence ID" value="NZ_VYKI01000015.1"/>
</dbReference>
<organism evidence="2 3">
    <name type="scientific">Stenotrophomonas cyclobalanopsidis</name>
    <dbReference type="NCBI Taxonomy" id="2771362"/>
    <lineage>
        <taxon>Bacteria</taxon>
        <taxon>Pseudomonadati</taxon>
        <taxon>Pseudomonadota</taxon>
        <taxon>Gammaproteobacteria</taxon>
        <taxon>Lysobacterales</taxon>
        <taxon>Lysobacteraceae</taxon>
        <taxon>Stenotrophomonas</taxon>
    </lineage>
</organism>
<evidence type="ECO:0000256" key="1">
    <source>
        <dbReference type="SAM" id="Phobius"/>
    </source>
</evidence>
<accession>A0ABQ6SZJ6</accession>
<name>A0ABQ6SZJ6_9GAMM</name>
<protein>
    <recommendedName>
        <fullName evidence="4">MFS transporter</fullName>
    </recommendedName>
</protein>
<feature type="transmembrane region" description="Helical" evidence="1">
    <location>
        <begin position="84"/>
        <end position="104"/>
    </location>
</feature>
<reference evidence="2 3" key="1">
    <citation type="journal article" date="2020" name="Antonie Van Leeuwenhoek">
        <title>Stenotrophomonas cyclobalanopsidis sp. nov., isolated from the leaf spot disease of Cyclobalanopsis patelliformis.</title>
        <authorList>
            <person name="Bian D.R."/>
            <person name="Xue H."/>
            <person name="Piao C.G."/>
            <person name="Li Y."/>
        </authorList>
    </citation>
    <scope>NUCLEOTIDE SEQUENCE [LARGE SCALE GENOMIC DNA]</scope>
    <source>
        <strain evidence="2 3">TPQG1-4</strain>
    </source>
</reference>
<feature type="transmembrane region" description="Helical" evidence="1">
    <location>
        <begin position="56"/>
        <end position="77"/>
    </location>
</feature>
<dbReference type="Proteomes" id="UP000326367">
    <property type="component" value="Unassembled WGS sequence"/>
</dbReference>
<keyword evidence="1" id="KW-0812">Transmembrane</keyword>
<keyword evidence="1" id="KW-1133">Transmembrane helix</keyword>
<evidence type="ECO:0008006" key="4">
    <source>
        <dbReference type="Google" id="ProtNLM"/>
    </source>
</evidence>
<gene>
    <name evidence="2" type="ORF">FJU31_12445</name>
</gene>
<evidence type="ECO:0000313" key="3">
    <source>
        <dbReference type="Proteomes" id="UP000326367"/>
    </source>
</evidence>
<comment type="caution">
    <text evidence="2">The sequence shown here is derived from an EMBL/GenBank/DDBJ whole genome shotgun (WGS) entry which is preliminary data.</text>
</comment>
<sequence>MRIASPGRTGWGWLLVGLLFSGAAAVGCTALGRFAIPQFAQQFAEAGQSLPVITQFFAGSYGLAWLGPPLVIAAWLAGRARLSALIGSVTLMVATPLAMFAAYLPLFKLGTLY</sequence>
<dbReference type="EMBL" id="VYKI01000015">
    <property type="protein sequence ID" value="KAA8996773.1"/>
    <property type="molecule type" value="Genomic_DNA"/>
</dbReference>
<keyword evidence="1" id="KW-0472">Membrane</keyword>
<evidence type="ECO:0000313" key="2">
    <source>
        <dbReference type="EMBL" id="KAA8996773.1"/>
    </source>
</evidence>
<keyword evidence="3" id="KW-1185">Reference proteome</keyword>